<dbReference type="GO" id="GO:0006270">
    <property type="term" value="P:DNA replication initiation"/>
    <property type="evidence" value="ECO:0007669"/>
    <property type="project" value="TreeGrafter"/>
</dbReference>
<gene>
    <name evidence="14" type="primary">ORC1</name>
    <name evidence="14" type="ORF">MJAP1_000512</name>
</gene>
<proteinExistence type="inferred from homology"/>
<comment type="function">
    <text evidence="11">Component of the origin recognition complex (ORC) that binds origins of replication. DNA-binding is ATP-dependent, however specific DNA sequences that define origins of replication have not been identified so far. ORC is required to assemble the pre-replication complex necessary to initiate DNA replication.</text>
</comment>
<evidence type="ECO:0000256" key="11">
    <source>
        <dbReference type="RuleBase" id="RU365058"/>
    </source>
</evidence>
<evidence type="ECO:0000256" key="5">
    <source>
        <dbReference type="ARBA" id="ARBA00022741"/>
    </source>
</evidence>
<evidence type="ECO:0000256" key="2">
    <source>
        <dbReference type="ARBA" id="ARBA00008398"/>
    </source>
</evidence>
<dbReference type="Proteomes" id="UP001217754">
    <property type="component" value="Chromosome 1"/>
</dbReference>
<dbReference type="SUPFAM" id="SSF52540">
    <property type="entry name" value="P-loop containing nucleoside triphosphate hydrolases"/>
    <property type="match status" value="1"/>
</dbReference>
<evidence type="ECO:0000256" key="4">
    <source>
        <dbReference type="ARBA" id="ARBA00022723"/>
    </source>
</evidence>
<comment type="similarity">
    <text evidence="2 11">Belongs to the ORC1 family.</text>
</comment>
<dbReference type="GO" id="GO:0033314">
    <property type="term" value="P:mitotic DNA replication checkpoint signaling"/>
    <property type="evidence" value="ECO:0007669"/>
    <property type="project" value="TreeGrafter"/>
</dbReference>
<dbReference type="SMART" id="SM00382">
    <property type="entry name" value="AAA"/>
    <property type="match status" value="1"/>
</dbReference>
<comment type="subunit">
    <text evidence="11">ORC is composed of six subunits.</text>
</comment>
<dbReference type="Pfam" id="PF22606">
    <property type="entry name" value="Cdc6-ORC-like_ATPase_lid"/>
    <property type="match status" value="1"/>
</dbReference>
<feature type="compositionally biased region" description="Basic residues" evidence="12">
    <location>
        <begin position="119"/>
        <end position="132"/>
    </location>
</feature>
<evidence type="ECO:0000256" key="12">
    <source>
        <dbReference type="SAM" id="MobiDB-lite"/>
    </source>
</evidence>
<dbReference type="InterPro" id="IPR003959">
    <property type="entry name" value="ATPase_AAA_core"/>
</dbReference>
<protein>
    <recommendedName>
        <fullName evidence="11">Origin recognition complex subunit 1</fullName>
    </recommendedName>
</protein>
<keyword evidence="15" id="KW-1185">Reference proteome</keyword>
<dbReference type="Gene3D" id="3.40.50.300">
    <property type="entry name" value="P-loop containing nucleotide triphosphate hydrolases"/>
    <property type="match status" value="1"/>
</dbReference>
<feature type="compositionally biased region" description="Basic and acidic residues" evidence="12">
    <location>
        <begin position="200"/>
        <end position="219"/>
    </location>
</feature>
<evidence type="ECO:0000256" key="3">
    <source>
        <dbReference type="ARBA" id="ARBA00022705"/>
    </source>
</evidence>
<evidence type="ECO:0000313" key="15">
    <source>
        <dbReference type="Proteomes" id="UP001217754"/>
    </source>
</evidence>
<dbReference type="Pfam" id="PF00004">
    <property type="entry name" value="AAA"/>
    <property type="match status" value="1"/>
</dbReference>
<dbReference type="RefSeq" id="XP_060120464.1">
    <property type="nucleotide sequence ID" value="XM_060264481.1"/>
</dbReference>
<dbReference type="EMBL" id="CP119958">
    <property type="protein sequence ID" value="WFD37567.1"/>
    <property type="molecule type" value="Genomic_DNA"/>
</dbReference>
<evidence type="ECO:0000256" key="10">
    <source>
        <dbReference type="ARBA" id="ARBA00023242"/>
    </source>
</evidence>
<keyword evidence="8" id="KW-0460">Magnesium</keyword>
<dbReference type="CDD" id="cd00009">
    <property type="entry name" value="AAA"/>
    <property type="match status" value="1"/>
</dbReference>
<dbReference type="InterPro" id="IPR027417">
    <property type="entry name" value="P-loop_NTPase"/>
</dbReference>
<feature type="compositionally biased region" description="Basic residues" evidence="12">
    <location>
        <begin position="229"/>
        <end position="239"/>
    </location>
</feature>
<keyword evidence="7 11" id="KW-0067">ATP-binding</keyword>
<dbReference type="Pfam" id="PF08573">
    <property type="entry name" value="SAE2"/>
    <property type="match status" value="1"/>
</dbReference>
<dbReference type="PANTHER" id="PTHR10763">
    <property type="entry name" value="CELL DIVISION CONTROL PROTEIN 6-RELATED"/>
    <property type="match status" value="1"/>
</dbReference>
<dbReference type="InterPro" id="IPR013882">
    <property type="entry name" value="Ctp1_C"/>
</dbReference>
<dbReference type="GeneID" id="85224161"/>
<keyword evidence="3 11" id="KW-0235">DNA replication</keyword>
<keyword evidence="9 11" id="KW-0238">DNA-binding</keyword>
<dbReference type="InterPro" id="IPR003593">
    <property type="entry name" value="AAA+_ATPase"/>
</dbReference>
<feature type="compositionally biased region" description="Basic residues" evidence="12">
    <location>
        <begin position="164"/>
        <end position="176"/>
    </location>
</feature>
<keyword evidence="10 11" id="KW-0539">Nucleus</keyword>
<dbReference type="GO" id="GO:0006281">
    <property type="term" value="P:DNA repair"/>
    <property type="evidence" value="ECO:0007669"/>
    <property type="project" value="InterPro"/>
</dbReference>
<evidence type="ECO:0000256" key="6">
    <source>
        <dbReference type="ARBA" id="ARBA00022763"/>
    </source>
</evidence>
<evidence type="ECO:0000259" key="13">
    <source>
        <dbReference type="SMART" id="SM00382"/>
    </source>
</evidence>
<reference evidence="14" key="1">
    <citation type="submission" date="2023-03" db="EMBL/GenBank/DDBJ databases">
        <title>Mating type loci evolution in Malassezia.</title>
        <authorList>
            <person name="Coelho M.A."/>
        </authorList>
    </citation>
    <scope>NUCLEOTIDE SEQUENCE</scope>
    <source>
        <strain evidence="14">CBS 9431</strain>
    </source>
</reference>
<comment type="subcellular location">
    <subcellularLocation>
        <location evidence="1 11">Nucleus</location>
    </subcellularLocation>
</comment>
<evidence type="ECO:0000256" key="1">
    <source>
        <dbReference type="ARBA" id="ARBA00004123"/>
    </source>
</evidence>
<evidence type="ECO:0000256" key="7">
    <source>
        <dbReference type="ARBA" id="ARBA00022840"/>
    </source>
</evidence>
<feature type="domain" description="AAA+ ATPase" evidence="13">
    <location>
        <begin position="362"/>
        <end position="515"/>
    </location>
</feature>
<organism evidence="14 15">
    <name type="scientific">Malassezia japonica</name>
    <dbReference type="NCBI Taxonomy" id="223818"/>
    <lineage>
        <taxon>Eukaryota</taxon>
        <taxon>Fungi</taxon>
        <taxon>Dikarya</taxon>
        <taxon>Basidiomycota</taxon>
        <taxon>Ustilaginomycotina</taxon>
        <taxon>Malasseziomycetes</taxon>
        <taxon>Malasseziales</taxon>
        <taxon>Malasseziaceae</taxon>
        <taxon>Malassezia</taxon>
    </lineage>
</organism>
<dbReference type="GO" id="GO:0016887">
    <property type="term" value="F:ATP hydrolysis activity"/>
    <property type="evidence" value="ECO:0007669"/>
    <property type="project" value="InterPro"/>
</dbReference>
<keyword evidence="6" id="KW-0227">DNA damage</keyword>
<dbReference type="InterPro" id="IPR054425">
    <property type="entry name" value="Cdc6_ORC1-like_ATPase_lid"/>
</dbReference>
<evidence type="ECO:0000256" key="9">
    <source>
        <dbReference type="ARBA" id="ARBA00023125"/>
    </source>
</evidence>
<dbReference type="GO" id="GO:0005524">
    <property type="term" value="F:ATP binding"/>
    <property type="evidence" value="ECO:0007669"/>
    <property type="project" value="UniProtKB-KW"/>
</dbReference>
<evidence type="ECO:0000256" key="8">
    <source>
        <dbReference type="ARBA" id="ARBA00022842"/>
    </source>
</evidence>
<dbReference type="AlphaFoldDB" id="A0AAF0F376"/>
<dbReference type="GO" id="GO:0003688">
    <property type="term" value="F:DNA replication origin binding"/>
    <property type="evidence" value="ECO:0007669"/>
    <property type="project" value="TreeGrafter"/>
</dbReference>
<sequence>MPRARLQAAWAHARRAEQELAALVEEEDTYNGFPDDLPGAYIQLRREHEALRAKYEEEREAWLAFKAWWRSRVRERRAIKRAQPEPDEVPEAQGSTPSTPRKRRTEITSPVQPPIPTPRRSRERVLQHRTHVRQLLQENPALFKGRPAKPEGTQSPSDDAQKSAHARRQVSSRHRHTDAPDPTPPDYWMQTRRASSRLATRLEEKTEPAVDAGQKRRAEASPTPPRGRAAPKKARAAPKKKGDTAPAEAGPSTPKERVRARPAPQAPSSESESDSDTPVRVRRRARASASAAEMARSLPPLSLPARPHSLHALPDEKLAQLSAHERARRLLHVGATPEALPCRQQQFLDVLECTTDALRAGAGECAYIYGVPGTGKTATVREAIRTLEHRKARGEIPAFQFVEINGMKLASAMQAYTELWSAVHGGKRLHPRAALSRLTAHFNAGNGEHRAPIVVLMDELDLFVTSRQDVIYNLFHWPNLPGSNLVVIAVANTMDLPERTLQPKVASRLGMTRIPFMPYTDRQLLDIVRARLDIDEQGTRVGTSAATQGCEHVFRVDALMFASKRVANVSGDARRMLDVCRRAVELAEHRAAVAGCDADPISILEIREVLDKMARSGRAAHVAALSLHAKLLLSSMYACARRNEVAEVVWGDAPARHARVPTRGIWS</sequence>
<evidence type="ECO:0000313" key="14">
    <source>
        <dbReference type="EMBL" id="WFD37567.1"/>
    </source>
</evidence>
<dbReference type="GO" id="GO:0046872">
    <property type="term" value="F:metal ion binding"/>
    <property type="evidence" value="ECO:0007669"/>
    <property type="project" value="UniProtKB-KW"/>
</dbReference>
<dbReference type="GO" id="GO:0005664">
    <property type="term" value="C:nuclear origin of replication recognition complex"/>
    <property type="evidence" value="ECO:0007669"/>
    <property type="project" value="TreeGrafter"/>
</dbReference>
<dbReference type="InterPro" id="IPR050311">
    <property type="entry name" value="ORC1/CDC6"/>
</dbReference>
<dbReference type="PANTHER" id="PTHR10763:SF23">
    <property type="entry name" value="ORIGIN RECOGNITION COMPLEX SUBUNIT 1"/>
    <property type="match status" value="1"/>
</dbReference>
<feature type="compositionally biased region" description="Low complexity" evidence="12">
    <location>
        <begin position="287"/>
        <end position="303"/>
    </location>
</feature>
<keyword evidence="5 11" id="KW-0547">Nucleotide-binding</keyword>
<name>A0AAF0F376_9BASI</name>
<dbReference type="FunFam" id="3.40.50.300:FF:000199">
    <property type="entry name" value="Origin recognition complex subunit 1"/>
    <property type="match status" value="1"/>
</dbReference>
<keyword evidence="4" id="KW-0479">Metal-binding</keyword>
<feature type="region of interest" description="Disordered" evidence="12">
    <location>
        <begin position="81"/>
        <end position="303"/>
    </location>
</feature>
<accession>A0AAF0F376</accession>